<sequence length="230" mass="26686">MGSFVTLSSYPFASGIYFCTGDTVLSVTHNPFYFFIRGEGGATGITTSGLKMNLGFLDGVREEPWVFPERVERGRLDRGLREALAVLDWWEARDFLSQGVTAAEEMSLKALNIILRIVRNIIQFKQQDYIRNTQTIYYNQLLNTTQYAGSHPHCGALTTKQGLRLIQRKYSAQYSSFICCFDEQHLRYPPHVCQIDFRACRFQWFQKICAQMQESCEYASWNKHRRKSTR</sequence>
<reference evidence="1" key="1">
    <citation type="submission" date="2019-06" db="EMBL/GenBank/DDBJ databases">
        <authorList>
            <person name="Zheng W."/>
        </authorList>
    </citation>
    <scope>NUCLEOTIDE SEQUENCE</scope>
    <source>
        <strain evidence="1">QDHG01</strain>
    </source>
</reference>
<evidence type="ECO:0000313" key="1">
    <source>
        <dbReference type="EMBL" id="TNV83180.1"/>
    </source>
</evidence>
<proteinExistence type="predicted"/>
<comment type="caution">
    <text evidence="1">The sequence shown here is derived from an EMBL/GenBank/DDBJ whole genome shotgun (WGS) entry which is preliminary data.</text>
</comment>
<dbReference type="Proteomes" id="UP000785679">
    <property type="component" value="Unassembled WGS sequence"/>
</dbReference>
<gene>
    <name evidence="1" type="ORF">FGO68_gene34</name>
</gene>
<keyword evidence="2" id="KW-1185">Reference proteome</keyword>
<protein>
    <submittedName>
        <fullName evidence="1">Uncharacterized protein</fullName>
    </submittedName>
</protein>
<evidence type="ECO:0000313" key="2">
    <source>
        <dbReference type="Proteomes" id="UP000785679"/>
    </source>
</evidence>
<name>A0A8J8T673_HALGN</name>
<dbReference type="EMBL" id="RRYP01004085">
    <property type="protein sequence ID" value="TNV83180.1"/>
    <property type="molecule type" value="Genomic_DNA"/>
</dbReference>
<organism evidence="1 2">
    <name type="scientific">Halteria grandinella</name>
    <dbReference type="NCBI Taxonomy" id="5974"/>
    <lineage>
        <taxon>Eukaryota</taxon>
        <taxon>Sar</taxon>
        <taxon>Alveolata</taxon>
        <taxon>Ciliophora</taxon>
        <taxon>Intramacronucleata</taxon>
        <taxon>Spirotrichea</taxon>
        <taxon>Stichotrichia</taxon>
        <taxon>Sporadotrichida</taxon>
        <taxon>Halteriidae</taxon>
        <taxon>Halteria</taxon>
    </lineage>
</organism>
<accession>A0A8J8T673</accession>
<dbReference type="AlphaFoldDB" id="A0A8J8T673"/>